<reference evidence="3 4" key="1">
    <citation type="submission" date="2019-02" db="EMBL/GenBank/DDBJ databases">
        <title>Deep-cultivation of Planctomycetes and their phenomic and genomic characterization uncovers novel biology.</title>
        <authorList>
            <person name="Wiegand S."/>
            <person name="Jogler M."/>
            <person name="Boedeker C."/>
            <person name="Pinto D."/>
            <person name="Vollmers J."/>
            <person name="Rivas-Marin E."/>
            <person name="Kohn T."/>
            <person name="Peeters S.H."/>
            <person name="Heuer A."/>
            <person name="Rast P."/>
            <person name="Oberbeckmann S."/>
            <person name="Bunk B."/>
            <person name="Jeske O."/>
            <person name="Meyerdierks A."/>
            <person name="Storesund J.E."/>
            <person name="Kallscheuer N."/>
            <person name="Luecker S."/>
            <person name="Lage O.M."/>
            <person name="Pohl T."/>
            <person name="Merkel B.J."/>
            <person name="Hornburger P."/>
            <person name="Mueller R.-W."/>
            <person name="Bruemmer F."/>
            <person name="Labrenz M."/>
            <person name="Spormann A.M."/>
            <person name="Op den Camp H."/>
            <person name="Overmann J."/>
            <person name="Amann R."/>
            <person name="Jetten M.S.M."/>
            <person name="Mascher T."/>
            <person name="Medema M.H."/>
            <person name="Devos D.P."/>
            <person name="Kaster A.-K."/>
            <person name="Ovreas L."/>
            <person name="Rohde M."/>
            <person name="Galperin M.Y."/>
            <person name="Jogler C."/>
        </authorList>
    </citation>
    <scope>NUCLEOTIDE SEQUENCE [LARGE SCALE GENOMIC DNA]</scope>
    <source>
        <strain evidence="3 4">Pla175</strain>
    </source>
</reference>
<dbReference type="Proteomes" id="UP000317429">
    <property type="component" value="Chromosome"/>
</dbReference>
<feature type="region of interest" description="Disordered" evidence="1">
    <location>
        <begin position="1"/>
        <end position="20"/>
    </location>
</feature>
<dbReference type="InterPro" id="IPR011464">
    <property type="entry name" value="DUF1570"/>
</dbReference>
<evidence type="ECO:0000259" key="2">
    <source>
        <dbReference type="Pfam" id="PF07607"/>
    </source>
</evidence>
<dbReference type="KEGG" id="pnd:Pla175_46710"/>
<protein>
    <recommendedName>
        <fullName evidence="2">DUF1570 domain-containing protein</fullName>
    </recommendedName>
</protein>
<organism evidence="3 4">
    <name type="scientific">Pirellulimonas nuda</name>
    <dbReference type="NCBI Taxonomy" id="2528009"/>
    <lineage>
        <taxon>Bacteria</taxon>
        <taxon>Pseudomonadati</taxon>
        <taxon>Planctomycetota</taxon>
        <taxon>Planctomycetia</taxon>
        <taxon>Pirellulales</taxon>
        <taxon>Lacipirellulaceae</taxon>
        <taxon>Pirellulimonas</taxon>
    </lineage>
</organism>
<gene>
    <name evidence="3" type="ORF">Pla175_46710</name>
</gene>
<dbReference type="EMBL" id="CP036291">
    <property type="protein sequence ID" value="QDU91251.1"/>
    <property type="molecule type" value="Genomic_DNA"/>
</dbReference>
<feature type="domain" description="DUF1570" evidence="2">
    <location>
        <begin position="217"/>
        <end position="340"/>
    </location>
</feature>
<dbReference type="RefSeq" id="WP_231954030.1">
    <property type="nucleotide sequence ID" value="NZ_CP036291.1"/>
</dbReference>
<evidence type="ECO:0000313" key="3">
    <source>
        <dbReference type="EMBL" id="QDU91251.1"/>
    </source>
</evidence>
<evidence type="ECO:0000256" key="1">
    <source>
        <dbReference type="SAM" id="MobiDB-lite"/>
    </source>
</evidence>
<dbReference type="Pfam" id="PF07607">
    <property type="entry name" value="DUF1570"/>
    <property type="match status" value="1"/>
</dbReference>
<keyword evidence="4" id="KW-1185">Reference proteome</keyword>
<name>A0A518DIE6_9BACT</name>
<dbReference type="AlphaFoldDB" id="A0A518DIE6"/>
<proteinExistence type="predicted"/>
<sequence>MADHVCESRAAARPHAPRTRSPRLAGAGLTWVVIAAIQPVWGADFMFRAEVDGQTVEGSPLAWSESSVSLLTRDGSLIDLDPQQVSGATKTAPRFQGYPATEVAPRLRDEFGSGYDVASSTHFLVVYPRGDRRDWAARFEALYRSLTRYAAVRDFPVSDPAYPLVAIVYPSEAAYYTAIQQMGISLPSGMLGHYDPQTNRVYLFDPGDDWEQPGGSAATIIHEATHQAAFNVGLHTRFAEAPRWLTEGLATLFEARGVWAPRTGDRPKDRYNRGRLADYRRYAKEDGPPMPIGALVASDDAFKSQPLAAYAQAWALTFYLSETRPRQYAQYLQTTANRPNFASYDPRSRLNDFKAAFGDDLRLLDANFASWMKSLE</sequence>
<evidence type="ECO:0000313" key="4">
    <source>
        <dbReference type="Proteomes" id="UP000317429"/>
    </source>
</evidence>
<accession>A0A518DIE6</accession>